<dbReference type="RefSeq" id="WP_388102890.1">
    <property type="nucleotide sequence ID" value="NZ_JBIAHM010000001.1"/>
</dbReference>
<dbReference type="EMBL" id="JBIAHM010000001">
    <property type="protein sequence ID" value="MFE9597610.1"/>
    <property type="molecule type" value="Genomic_DNA"/>
</dbReference>
<feature type="compositionally biased region" description="Acidic residues" evidence="1">
    <location>
        <begin position="101"/>
        <end position="114"/>
    </location>
</feature>
<name>A0ABW6LUT9_9ACTN</name>
<sequence>MGGSWLPPDISAVSASAGVSSSRCSLSGGANTVAGSGTERSSPGSALVSVPAHGVAPAGTPGAPGASAPPPASGQAEAAGTPACVSGREPEREPAIGPEGEPADGDEGEGEAEPEPPTPAPAPGVPAPRRS</sequence>
<evidence type="ECO:0000256" key="1">
    <source>
        <dbReference type="SAM" id="MobiDB-lite"/>
    </source>
</evidence>
<comment type="caution">
    <text evidence="2">The sequence shown here is derived from an EMBL/GenBank/DDBJ whole genome shotgun (WGS) entry which is preliminary data.</text>
</comment>
<organism evidence="2 3">
    <name type="scientific">Streptomyces hokutonensis</name>
    <dbReference type="NCBI Taxonomy" id="1306990"/>
    <lineage>
        <taxon>Bacteria</taxon>
        <taxon>Bacillati</taxon>
        <taxon>Actinomycetota</taxon>
        <taxon>Actinomycetes</taxon>
        <taxon>Kitasatosporales</taxon>
        <taxon>Streptomycetaceae</taxon>
        <taxon>Streptomyces</taxon>
    </lineage>
</organism>
<feature type="compositionally biased region" description="Polar residues" evidence="1">
    <location>
        <begin position="33"/>
        <end position="44"/>
    </location>
</feature>
<keyword evidence="3" id="KW-1185">Reference proteome</keyword>
<feature type="compositionally biased region" description="Low complexity" evidence="1">
    <location>
        <begin position="51"/>
        <end position="66"/>
    </location>
</feature>
<feature type="compositionally biased region" description="Pro residues" evidence="1">
    <location>
        <begin position="115"/>
        <end position="131"/>
    </location>
</feature>
<dbReference type="Proteomes" id="UP001601303">
    <property type="component" value="Unassembled WGS sequence"/>
</dbReference>
<protein>
    <submittedName>
        <fullName evidence="2">Uncharacterized protein</fullName>
    </submittedName>
</protein>
<feature type="compositionally biased region" description="Low complexity" evidence="1">
    <location>
        <begin position="11"/>
        <end position="30"/>
    </location>
</feature>
<reference evidence="2 3" key="1">
    <citation type="submission" date="2024-10" db="EMBL/GenBank/DDBJ databases">
        <title>The Natural Products Discovery Center: Release of the First 8490 Sequenced Strains for Exploring Actinobacteria Biosynthetic Diversity.</title>
        <authorList>
            <person name="Kalkreuter E."/>
            <person name="Kautsar S.A."/>
            <person name="Yang D."/>
            <person name="Bader C.D."/>
            <person name="Teijaro C.N."/>
            <person name="Fluegel L."/>
            <person name="Davis C.M."/>
            <person name="Simpson J.R."/>
            <person name="Lauterbach L."/>
            <person name="Steele A.D."/>
            <person name="Gui C."/>
            <person name="Meng S."/>
            <person name="Li G."/>
            <person name="Viehrig K."/>
            <person name="Ye F."/>
            <person name="Su P."/>
            <person name="Kiefer A.F."/>
            <person name="Nichols A."/>
            <person name="Cepeda A.J."/>
            <person name="Yan W."/>
            <person name="Fan B."/>
            <person name="Jiang Y."/>
            <person name="Adhikari A."/>
            <person name="Zheng C.-J."/>
            <person name="Schuster L."/>
            <person name="Cowan T.M."/>
            <person name="Smanski M.J."/>
            <person name="Chevrette M.G."/>
            <person name="De Carvalho L.P.S."/>
            <person name="Shen B."/>
        </authorList>
    </citation>
    <scope>NUCLEOTIDE SEQUENCE [LARGE SCALE GENOMIC DNA]</scope>
    <source>
        <strain evidence="2 3">NPDC006488</strain>
    </source>
</reference>
<feature type="region of interest" description="Disordered" evidence="1">
    <location>
        <begin position="1"/>
        <end position="131"/>
    </location>
</feature>
<accession>A0ABW6LUT9</accession>
<proteinExistence type="predicted"/>
<gene>
    <name evidence="2" type="ORF">ACFYNQ_03410</name>
</gene>
<evidence type="ECO:0000313" key="2">
    <source>
        <dbReference type="EMBL" id="MFE9597610.1"/>
    </source>
</evidence>
<evidence type="ECO:0000313" key="3">
    <source>
        <dbReference type="Proteomes" id="UP001601303"/>
    </source>
</evidence>